<dbReference type="OrthoDB" id="9775950at2"/>
<feature type="transmembrane region" description="Helical" evidence="6">
    <location>
        <begin position="106"/>
        <end position="126"/>
    </location>
</feature>
<gene>
    <name evidence="7" type="ORF">HMPREF9088_2186</name>
</gene>
<comment type="caution">
    <text evidence="7">The sequence shown here is derived from an EMBL/GenBank/DDBJ whole genome shotgun (WGS) entry which is preliminary data.</text>
</comment>
<dbReference type="Pfam" id="PF01943">
    <property type="entry name" value="Polysacc_synt"/>
    <property type="match status" value="1"/>
</dbReference>
<keyword evidence="8" id="KW-1185">Reference proteome</keyword>
<comment type="subcellular location">
    <subcellularLocation>
        <location evidence="1">Cell membrane</location>
        <topology evidence="1">Multi-pass membrane protein</topology>
    </subcellularLocation>
</comment>
<dbReference type="GO" id="GO:0005886">
    <property type="term" value="C:plasma membrane"/>
    <property type="evidence" value="ECO:0007669"/>
    <property type="project" value="UniProtKB-SubCell"/>
</dbReference>
<dbReference type="EMBL" id="AEPV01000087">
    <property type="protein sequence ID" value="EFU72977.1"/>
    <property type="molecule type" value="Genomic_DNA"/>
</dbReference>
<dbReference type="InterPro" id="IPR002797">
    <property type="entry name" value="Polysacc_synth"/>
</dbReference>
<keyword evidence="5 6" id="KW-0472">Membrane</keyword>
<dbReference type="PIRSF" id="PIRSF038958">
    <property type="entry name" value="PG_synth_SpoVB"/>
    <property type="match status" value="1"/>
</dbReference>
<organism evidence="7 8">
    <name type="scientific">Enterococcus italicus (strain DSM 15952 / CCUG 50447 / LMG 22039 / TP 1.5)</name>
    <dbReference type="NCBI Taxonomy" id="888064"/>
    <lineage>
        <taxon>Bacteria</taxon>
        <taxon>Bacillati</taxon>
        <taxon>Bacillota</taxon>
        <taxon>Bacilli</taxon>
        <taxon>Lactobacillales</taxon>
        <taxon>Enterococcaceae</taxon>
        <taxon>Enterococcus</taxon>
    </lineage>
</organism>
<dbReference type="STRING" id="888064.HMPREF9088_2186"/>
<feature type="transmembrane region" description="Helical" evidence="6">
    <location>
        <begin position="176"/>
        <end position="193"/>
    </location>
</feature>
<sequence>MKQTDDTHKQRLSNEEQMARGSAWLTIGNIGSRLLGAIYILPWYYWMGENGKSANALFGMGYNVYALFIMISTAGIPAAIAKQIAYHNSRGEYKTSKKLFVRAMQLMSVFGGVFALIMYISSPFLASVAGGGAALIPTMRSLSVALLIIPLMSVMRGYFQAIHEMAPYAISQIIEQLARVFYMLLTTFIIMKIRDGNYVDAVTQSTFAAFIGAIAGMGILIYYFRTEKIRMDIKAEHSQEEVVLDTKSLLITTIKESIPFIIVGSGITIFKLIDQFSFIHTLRLFADYTQNQAMELLALFGANPDKLTMVVIGLAIALASVGLPLITEAYALDDRRGLARLISNNLQLYFFVMLPATFGMILLAYPLNTIFYEPNVLGTRVLIEASLSGLVLGFFMLTASMLQGMYENKAAVQYLVIGFILKLILQVPFIFLFEVYGPLLSTTIALSVTCYLNVRHLHKMTRFNRMLTLRRIVLISLMTVILLIIAGISRLIFGQVFSVEHKGAAFLLVLLVGGIGAAAYCYMALKIRIADKLLGPGMVRLRRKLHIK</sequence>
<dbReference type="HOGENOM" id="CLU_022017_1_1_9"/>
<evidence type="ECO:0000313" key="7">
    <source>
        <dbReference type="EMBL" id="EFU72977.1"/>
    </source>
</evidence>
<feature type="transmembrane region" description="Helical" evidence="6">
    <location>
        <begin position="132"/>
        <end position="155"/>
    </location>
</feature>
<feature type="transmembrane region" description="Helical" evidence="6">
    <location>
        <begin position="257"/>
        <end position="273"/>
    </location>
</feature>
<evidence type="ECO:0000256" key="1">
    <source>
        <dbReference type="ARBA" id="ARBA00004651"/>
    </source>
</evidence>
<dbReference type="PATRIC" id="fig|888064.11.peg.1911"/>
<feature type="transmembrane region" description="Helical" evidence="6">
    <location>
        <begin position="435"/>
        <end position="452"/>
    </location>
</feature>
<keyword evidence="3 6" id="KW-0812">Transmembrane</keyword>
<feature type="transmembrane region" description="Helical" evidence="6">
    <location>
        <begin position="379"/>
        <end position="399"/>
    </location>
</feature>
<feature type="transmembrane region" description="Helical" evidence="6">
    <location>
        <begin position="505"/>
        <end position="525"/>
    </location>
</feature>
<feature type="transmembrane region" description="Helical" evidence="6">
    <location>
        <begin position="472"/>
        <end position="493"/>
    </location>
</feature>
<dbReference type="eggNOG" id="COG2244">
    <property type="taxonomic scope" value="Bacteria"/>
</dbReference>
<feature type="transmembrane region" description="Helical" evidence="6">
    <location>
        <begin position="411"/>
        <end position="429"/>
    </location>
</feature>
<dbReference type="PANTHER" id="PTHR30250:SF21">
    <property type="entry name" value="LIPID II FLIPPASE MURJ"/>
    <property type="match status" value="1"/>
</dbReference>
<evidence type="ECO:0000256" key="3">
    <source>
        <dbReference type="ARBA" id="ARBA00022692"/>
    </source>
</evidence>
<feature type="transmembrane region" description="Helical" evidence="6">
    <location>
        <begin position="205"/>
        <end position="224"/>
    </location>
</feature>
<evidence type="ECO:0000256" key="4">
    <source>
        <dbReference type="ARBA" id="ARBA00022989"/>
    </source>
</evidence>
<feature type="transmembrane region" description="Helical" evidence="6">
    <location>
        <begin position="307"/>
        <end position="327"/>
    </location>
</feature>
<dbReference type="Proteomes" id="UP000010296">
    <property type="component" value="Unassembled WGS sequence"/>
</dbReference>
<reference evidence="7 8" key="1">
    <citation type="submission" date="2010-12" db="EMBL/GenBank/DDBJ databases">
        <authorList>
            <person name="Muzny D."/>
            <person name="Qin X."/>
            <person name="Deng J."/>
            <person name="Jiang H."/>
            <person name="Liu Y."/>
            <person name="Qu J."/>
            <person name="Song X.-Z."/>
            <person name="Zhang L."/>
            <person name="Thornton R."/>
            <person name="Coyle M."/>
            <person name="Francisco L."/>
            <person name="Jackson L."/>
            <person name="Javaid M."/>
            <person name="Korchina V."/>
            <person name="Kovar C."/>
            <person name="Mata R."/>
            <person name="Mathew T."/>
            <person name="Ngo R."/>
            <person name="Nguyen L."/>
            <person name="Nguyen N."/>
            <person name="Okwuonu G."/>
            <person name="Ongeri F."/>
            <person name="Pham C."/>
            <person name="Simmons D."/>
            <person name="Wilczek-Boney K."/>
            <person name="Hale W."/>
            <person name="Jakkamsetti A."/>
            <person name="Pham P."/>
            <person name="Ruth R."/>
            <person name="San Lucas F."/>
            <person name="Warren J."/>
            <person name="Zhang J."/>
            <person name="Zhao Z."/>
            <person name="Zhou C."/>
            <person name="Zhu D."/>
            <person name="Lee S."/>
            <person name="Bess C."/>
            <person name="Blankenburg K."/>
            <person name="Forbes L."/>
            <person name="Fu Q."/>
            <person name="Gubbala S."/>
            <person name="Hirani K."/>
            <person name="Jayaseelan J.C."/>
            <person name="Lara F."/>
            <person name="Munidasa M."/>
            <person name="Palculict T."/>
            <person name="Patil S."/>
            <person name="Pu L.-L."/>
            <person name="Saada N."/>
            <person name="Tang L."/>
            <person name="Weissenberger G."/>
            <person name="Zhu Y."/>
            <person name="Hemphill L."/>
            <person name="Shang Y."/>
            <person name="Youmans B."/>
            <person name="Ayvaz T."/>
            <person name="Ross M."/>
            <person name="Santibanez J."/>
            <person name="Aqrawi P."/>
            <person name="Gross S."/>
            <person name="Joshi V."/>
            <person name="Fowler G."/>
            <person name="Nazareth L."/>
            <person name="Reid J."/>
            <person name="Worley K."/>
            <person name="Petrosino J."/>
            <person name="Highlander S."/>
            <person name="Gibbs R."/>
        </authorList>
    </citation>
    <scope>NUCLEOTIDE SEQUENCE [LARGE SCALE GENOMIC DNA]</scope>
    <source>
        <strain evidence="8">DSM 15952 / CCUG 50447 / LMG 22039 / TP 1.5</strain>
    </source>
</reference>
<dbReference type="RefSeq" id="WP_007209197.1">
    <property type="nucleotide sequence ID" value="NZ_GL622241.1"/>
</dbReference>
<evidence type="ECO:0000256" key="5">
    <source>
        <dbReference type="ARBA" id="ARBA00023136"/>
    </source>
</evidence>
<feature type="transmembrane region" description="Helical" evidence="6">
    <location>
        <begin position="348"/>
        <end position="367"/>
    </location>
</feature>
<keyword evidence="4 6" id="KW-1133">Transmembrane helix</keyword>
<evidence type="ECO:0000313" key="8">
    <source>
        <dbReference type="Proteomes" id="UP000010296"/>
    </source>
</evidence>
<name>E6LIJ6_ENTI1</name>
<accession>E6LIJ6</accession>
<evidence type="ECO:0000256" key="6">
    <source>
        <dbReference type="SAM" id="Phobius"/>
    </source>
</evidence>
<dbReference type="CDD" id="cd13124">
    <property type="entry name" value="MATE_SpoVB_like"/>
    <property type="match status" value="1"/>
</dbReference>
<dbReference type="PANTHER" id="PTHR30250">
    <property type="entry name" value="PST FAMILY PREDICTED COLANIC ACID TRANSPORTER"/>
    <property type="match status" value="1"/>
</dbReference>
<feature type="transmembrane region" description="Helical" evidence="6">
    <location>
        <begin position="65"/>
        <end position="85"/>
    </location>
</feature>
<dbReference type="InterPro" id="IPR024923">
    <property type="entry name" value="PG_synth_SpoVB"/>
</dbReference>
<proteinExistence type="predicted"/>
<protein>
    <submittedName>
        <fullName evidence="7">Polysaccharide biosynthesis protein</fullName>
    </submittedName>
</protein>
<dbReference type="GeneID" id="302704867"/>
<dbReference type="AlphaFoldDB" id="E6LIJ6"/>
<feature type="transmembrane region" description="Helical" evidence="6">
    <location>
        <begin position="21"/>
        <end position="45"/>
    </location>
</feature>
<keyword evidence="2" id="KW-1003">Cell membrane</keyword>
<evidence type="ECO:0000256" key="2">
    <source>
        <dbReference type="ARBA" id="ARBA00022475"/>
    </source>
</evidence>
<dbReference type="InterPro" id="IPR050833">
    <property type="entry name" value="Poly_Biosynth_Transport"/>
</dbReference>